<dbReference type="Pfam" id="PF04303">
    <property type="entry name" value="PrpF"/>
    <property type="match status" value="1"/>
</dbReference>
<keyword evidence="4" id="KW-1185">Reference proteome</keyword>
<dbReference type="PANTHER" id="PTHR43709:SF3">
    <property type="entry name" value="ISOMERASE YBHH-RELATED"/>
    <property type="match status" value="1"/>
</dbReference>
<gene>
    <name evidence="3" type="ORF">FHR83_002553</name>
</gene>
<protein>
    <submittedName>
        <fullName evidence="3">4-oxalomesaconate tautomerase</fullName>
        <ecNumber evidence="3">5.3.2.8</ecNumber>
    </submittedName>
</protein>
<evidence type="ECO:0000256" key="1">
    <source>
        <dbReference type="ARBA" id="ARBA00007673"/>
    </source>
</evidence>
<dbReference type="RefSeq" id="WP_183219149.1">
    <property type="nucleotide sequence ID" value="NZ_BMPW01000003.1"/>
</dbReference>
<dbReference type="Gene3D" id="3.10.310.10">
    <property type="entry name" value="Diaminopimelate Epimerase, Chain A, domain 1"/>
    <property type="match status" value="2"/>
</dbReference>
<evidence type="ECO:0000313" key="4">
    <source>
        <dbReference type="Proteomes" id="UP000590749"/>
    </source>
</evidence>
<proteinExistence type="inferred from homology"/>
<dbReference type="SUPFAM" id="SSF54506">
    <property type="entry name" value="Diaminopimelate epimerase-like"/>
    <property type="match status" value="2"/>
</dbReference>
<dbReference type="PANTHER" id="PTHR43709">
    <property type="entry name" value="ACONITATE ISOMERASE-RELATED"/>
    <property type="match status" value="1"/>
</dbReference>
<comment type="caution">
    <text evidence="3">The sequence shown here is derived from an EMBL/GenBank/DDBJ whole genome shotgun (WGS) entry which is preliminary data.</text>
</comment>
<keyword evidence="2 3" id="KW-0413">Isomerase</keyword>
<organism evidence="3 4">
    <name type="scientific">Actinoplanes campanulatus</name>
    <dbReference type="NCBI Taxonomy" id="113559"/>
    <lineage>
        <taxon>Bacteria</taxon>
        <taxon>Bacillati</taxon>
        <taxon>Actinomycetota</taxon>
        <taxon>Actinomycetes</taxon>
        <taxon>Micromonosporales</taxon>
        <taxon>Micromonosporaceae</taxon>
        <taxon>Actinoplanes</taxon>
    </lineage>
</organism>
<reference evidence="3 4" key="1">
    <citation type="submission" date="2020-08" db="EMBL/GenBank/DDBJ databases">
        <title>Genomic Encyclopedia of Type Strains, Phase III (KMG-III): the genomes of soil and plant-associated and newly described type strains.</title>
        <authorList>
            <person name="Whitman W."/>
        </authorList>
    </citation>
    <scope>NUCLEOTIDE SEQUENCE [LARGE SCALE GENOMIC DNA]</scope>
    <source>
        <strain evidence="3 4">CECT 3287</strain>
    </source>
</reference>
<comment type="similarity">
    <text evidence="1">Belongs to the PrpF family.</text>
</comment>
<evidence type="ECO:0000256" key="2">
    <source>
        <dbReference type="ARBA" id="ARBA00023235"/>
    </source>
</evidence>
<dbReference type="EMBL" id="JACHXF010000004">
    <property type="protein sequence ID" value="MBB3094890.1"/>
    <property type="molecule type" value="Genomic_DNA"/>
</dbReference>
<evidence type="ECO:0000313" key="3">
    <source>
        <dbReference type="EMBL" id="MBB3094890.1"/>
    </source>
</evidence>
<dbReference type="InterPro" id="IPR007400">
    <property type="entry name" value="PrpF-like"/>
</dbReference>
<dbReference type="AlphaFoldDB" id="A0A7W5AF65"/>
<dbReference type="Proteomes" id="UP000590749">
    <property type="component" value="Unassembled WGS sequence"/>
</dbReference>
<name>A0A7W5AF65_9ACTN</name>
<accession>A0A7W5AF65</accession>
<dbReference type="GO" id="GO:0016853">
    <property type="term" value="F:isomerase activity"/>
    <property type="evidence" value="ECO:0007669"/>
    <property type="project" value="UniProtKB-KW"/>
</dbReference>
<dbReference type="EC" id="5.3.2.8" evidence="3"/>
<sequence>MGGIPVQVLRGGASKGAYFLASDLPAGPAERDRLLRALMGPPGRRRIDGIGGSKVAVVSRSTDAGADVDYLFLEVGVAEPRVGPCGDILAGVGPFAIERGLVPACAPITGVRVRVLGTGEVVTVHVPTADGRPSYAGDTRLSGVPGGAARLRISYPGADGPSLLPTGRVIDDLDGVPATLIDNGTPMALIEAEALGVTGHESATRLEYDARLRHRVASLRRPARALMGAVPRMCLLARPADGGSLSTRTFLPDRVHAAIGVRAAVGVGSAVALSGSVAAGLVAPVADRSVPRDVLRLEHPSGYFDLVLGDSPSDTSVVSTARLLLDGRVFAP</sequence>